<evidence type="ECO:0000256" key="1">
    <source>
        <dbReference type="ARBA" id="ARBA00004496"/>
    </source>
</evidence>
<organism evidence="6 7">
    <name type="scientific">Patiria miniata</name>
    <name type="common">Bat star</name>
    <name type="synonym">Asterina miniata</name>
    <dbReference type="NCBI Taxonomy" id="46514"/>
    <lineage>
        <taxon>Eukaryota</taxon>
        <taxon>Metazoa</taxon>
        <taxon>Echinodermata</taxon>
        <taxon>Eleutherozoa</taxon>
        <taxon>Asterozoa</taxon>
        <taxon>Asteroidea</taxon>
        <taxon>Valvatacea</taxon>
        <taxon>Valvatida</taxon>
        <taxon>Asterinidae</taxon>
        <taxon>Patiria</taxon>
    </lineage>
</organism>
<dbReference type="Proteomes" id="UP000887568">
    <property type="component" value="Unplaced"/>
</dbReference>
<protein>
    <recommendedName>
        <fullName evidence="8">Myeloid leukemia factor</fullName>
    </recommendedName>
</protein>
<dbReference type="GO" id="GO:0005737">
    <property type="term" value="C:cytoplasm"/>
    <property type="evidence" value="ECO:0007669"/>
    <property type="project" value="UniProtKB-SubCell"/>
</dbReference>
<feature type="compositionally biased region" description="Basic residues" evidence="5">
    <location>
        <begin position="219"/>
        <end position="233"/>
    </location>
</feature>
<comment type="similarity">
    <text evidence="2">Belongs to the MLF family.</text>
</comment>
<evidence type="ECO:0000313" key="6">
    <source>
        <dbReference type="EnsemblMetazoa" id="XP_038061351.1"/>
    </source>
</evidence>
<feature type="region of interest" description="Disordered" evidence="5">
    <location>
        <begin position="128"/>
        <end position="157"/>
    </location>
</feature>
<evidence type="ECO:0000256" key="3">
    <source>
        <dbReference type="ARBA" id="ARBA00022490"/>
    </source>
</evidence>
<name>A0A914AD05_PATMI</name>
<evidence type="ECO:0000256" key="4">
    <source>
        <dbReference type="ARBA" id="ARBA00022553"/>
    </source>
</evidence>
<sequence length="271" mass="30731">MFGSMYRDFDEDPFFSDTMHDVHRRQMQNMQSMFGQSFGSMMSSPFMALEGGGGGHGHYPDGTGRTHRSYDRQQAMQPFGMADPFNMGFGGMFGNMHSMMANMHRNFEDMSNNPNVHSYSHSSYTSYSSDGSGAPKVYQATSSTRNAPGGVKETQRSVRDSEAGLEKLAVGHHLGDRAHVVERSRNRRTGQMEEKQDFNNLDETEADSFNSEWRQHSQHWNRRHTVSSRHRHNPLAITNGSRDRSPTRPTGPSTGGRHRSSHERRAETDRH</sequence>
<dbReference type="OMA" id="MLMPFGF"/>
<dbReference type="AlphaFoldDB" id="A0A914AD05"/>
<accession>A0A914AD05</accession>
<evidence type="ECO:0000256" key="5">
    <source>
        <dbReference type="SAM" id="MobiDB-lite"/>
    </source>
</evidence>
<comment type="subcellular location">
    <subcellularLocation>
        <location evidence="1">Cytoplasm</location>
    </subcellularLocation>
</comment>
<keyword evidence="7" id="KW-1185">Reference proteome</keyword>
<dbReference type="GeneID" id="119732055"/>
<evidence type="ECO:0008006" key="8">
    <source>
        <dbReference type="Google" id="ProtNLM"/>
    </source>
</evidence>
<feature type="region of interest" description="Disordered" evidence="5">
    <location>
        <begin position="219"/>
        <end position="271"/>
    </location>
</feature>
<evidence type="ECO:0000313" key="7">
    <source>
        <dbReference type="Proteomes" id="UP000887568"/>
    </source>
</evidence>
<dbReference type="InterPro" id="IPR019376">
    <property type="entry name" value="Myeloid_leukemia_factor"/>
</dbReference>
<proteinExistence type="inferred from homology"/>
<dbReference type="RefSeq" id="XP_038061351.1">
    <property type="nucleotide sequence ID" value="XM_038205423.1"/>
</dbReference>
<dbReference type="Pfam" id="PF10248">
    <property type="entry name" value="Mlf1IP"/>
    <property type="match status" value="1"/>
</dbReference>
<evidence type="ECO:0000256" key="2">
    <source>
        <dbReference type="ARBA" id="ARBA00008332"/>
    </source>
</evidence>
<keyword evidence="4" id="KW-0597">Phosphoprotein</keyword>
<reference evidence="6" key="1">
    <citation type="submission" date="2022-11" db="UniProtKB">
        <authorList>
            <consortium name="EnsemblMetazoa"/>
        </authorList>
    </citation>
    <scope>IDENTIFICATION</scope>
</reference>
<dbReference type="EnsemblMetazoa" id="XM_038205423.1">
    <property type="protein sequence ID" value="XP_038061351.1"/>
    <property type="gene ID" value="LOC119732055"/>
</dbReference>
<dbReference type="CTD" id="8079"/>
<dbReference type="OrthoDB" id="8707547at2759"/>
<keyword evidence="3" id="KW-0963">Cytoplasm</keyword>
<dbReference type="PANTHER" id="PTHR13105">
    <property type="entry name" value="MYELOID LEUKEMIA FACTOR"/>
    <property type="match status" value="1"/>
</dbReference>